<protein>
    <submittedName>
        <fullName evidence="1">Uncharacterized protein</fullName>
    </submittedName>
</protein>
<dbReference type="EMBL" id="CP060719">
    <property type="protein sequence ID" value="QNN71185.1"/>
    <property type="molecule type" value="Genomic_DNA"/>
</dbReference>
<accession>A0A7G9STL0</accession>
<dbReference type="RefSeq" id="WP_187553700.1">
    <property type="nucleotide sequence ID" value="NZ_BMZL01000002.1"/>
</dbReference>
<dbReference type="Proteomes" id="UP000515804">
    <property type="component" value="Chromosome"/>
</dbReference>
<name>A0A7G9STL0_9GAMM</name>
<evidence type="ECO:0000313" key="2">
    <source>
        <dbReference type="Proteomes" id="UP000515804"/>
    </source>
</evidence>
<proteinExistence type="predicted"/>
<evidence type="ECO:0000313" key="1">
    <source>
        <dbReference type="EMBL" id="QNN71185.1"/>
    </source>
</evidence>
<sequence>MPIRIYTTAPARDLSDDRSFGIVAWEDGGASGDAYLIVYLPDGTPVLRGARVELTQDECPGSVEHAMRIRLQRLWDVPPQAQGRPFEELREKNCAKRFRLRSSC</sequence>
<organism evidence="1 2">
    <name type="scientific">Thermomonas carbonis</name>
    <dbReference type="NCBI Taxonomy" id="1463158"/>
    <lineage>
        <taxon>Bacteria</taxon>
        <taxon>Pseudomonadati</taxon>
        <taxon>Pseudomonadota</taxon>
        <taxon>Gammaproteobacteria</taxon>
        <taxon>Lysobacterales</taxon>
        <taxon>Lysobacteraceae</taxon>
        <taxon>Thermomonas</taxon>
    </lineage>
</organism>
<dbReference type="KEGG" id="tcn:H9L16_06380"/>
<gene>
    <name evidence="1" type="ORF">H9L16_06380</name>
</gene>
<reference evidence="1 2" key="1">
    <citation type="submission" date="2020-08" db="EMBL/GenBank/DDBJ databases">
        <title>Genome sequence of Thermomonas carbonis KCTC 42013T.</title>
        <authorList>
            <person name="Hyun D.-W."/>
            <person name="Bae J.-W."/>
        </authorList>
    </citation>
    <scope>NUCLEOTIDE SEQUENCE [LARGE SCALE GENOMIC DNA]</scope>
    <source>
        <strain evidence="1 2">KCTC 42013</strain>
    </source>
</reference>
<dbReference type="AlphaFoldDB" id="A0A7G9STL0"/>
<keyword evidence="2" id="KW-1185">Reference proteome</keyword>